<feature type="domain" description="Endoplasmic reticulum vesicle transporter C-terminal" evidence="2">
    <location>
        <begin position="31"/>
        <end position="80"/>
    </location>
</feature>
<dbReference type="InterPro" id="IPR012936">
    <property type="entry name" value="Erv_C"/>
</dbReference>
<reference evidence="4" key="4">
    <citation type="submission" date="2015-06" db="UniProtKB">
        <authorList>
            <consortium name="EnsemblMetazoa"/>
        </authorList>
    </citation>
    <scope>IDENTIFICATION</scope>
</reference>
<evidence type="ECO:0000313" key="5">
    <source>
        <dbReference type="Proteomes" id="UP000000673"/>
    </source>
</evidence>
<dbReference type="Pfam" id="PF07970">
    <property type="entry name" value="COPIIcoated_ERV"/>
    <property type="match status" value="1"/>
</dbReference>
<dbReference type="AlphaFoldDB" id="W5JUG8"/>
<accession>W5JUG8</accession>
<evidence type="ECO:0000256" key="1">
    <source>
        <dbReference type="SAM" id="Phobius"/>
    </source>
</evidence>
<sequence length="120" mass="12784">MPIVNGLCHGDIIDHNDACLTESALGCHIDKGLQGVAGIYFKYDMSALRVIVRQDRDSIAQFIVRLSSIIAGIVVISGLLSKVAHLLMDLCCSTNSSTKLAKPGAIEPSEKFVKGSIIVS</sequence>
<reference evidence="3 5" key="1">
    <citation type="journal article" date="2010" name="BMC Genomics">
        <title>Combination of measures distinguishes pre-miRNAs from other stem-loops in the genome of the newly sequenced Anopheles darlingi.</title>
        <authorList>
            <person name="Mendes N.D."/>
            <person name="Freitas A.T."/>
            <person name="Vasconcelos A.T."/>
            <person name="Sagot M.F."/>
        </authorList>
    </citation>
    <scope>NUCLEOTIDE SEQUENCE</scope>
</reference>
<keyword evidence="1" id="KW-0812">Transmembrane</keyword>
<reference evidence="3" key="3">
    <citation type="journal article" date="2013" name="Nucleic Acids Res.">
        <title>The genome of Anopheles darlingi, the main neotropical malaria vector.</title>
        <authorList>
            <person name="Marinotti O."/>
            <person name="Cerqueira G.C."/>
            <person name="de Almeida L.G."/>
            <person name="Ferro M.I."/>
            <person name="Loreto E.L."/>
            <person name="Zaha A."/>
            <person name="Teixeira S.M."/>
            <person name="Wespiser A.R."/>
            <person name="Almeida E Silva A."/>
            <person name="Schlindwein A.D."/>
            <person name="Pacheco A.C."/>
            <person name="Silva A.L."/>
            <person name="Graveley B.R."/>
            <person name="Walenz B.P."/>
            <person name="Lima Bde A."/>
            <person name="Ribeiro C.A."/>
            <person name="Nunes-Silva C.G."/>
            <person name="de Carvalho C.R."/>
            <person name="Soares C.M."/>
            <person name="de Menezes C.B."/>
            <person name="Matiolli C."/>
            <person name="Caffrey D."/>
            <person name="Araujo D.A."/>
            <person name="de Oliveira D.M."/>
            <person name="Golenbock D."/>
            <person name="Grisard E.C."/>
            <person name="Fantinatti-Garboggini F."/>
            <person name="de Carvalho F.M."/>
            <person name="Barcellos F.G."/>
            <person name="Prosdocimi F."/>
            <person name="May G."/>
            <person name="Azevedo Junior G.M."/>
            <person name="Guimaraes G.M."/>
            <person name="Goldman G.H."/>
            <person name="Padilha I.Q."/>
            <person name="Batista Jda S."/>
            <person name="Ferro J.A."/>
            <person name="Ribeiro J.M."/>
            <person name="Fietto J.L."/>
            <person name="Dabbas K.M."/>
            <person name="Cerdeira L."/>
            <person name="Agnez-Lima L.F."/>
            <person name="Brocchi M."/>
            <person name="de Carvalho M.O."/>
            <person name="Teixeira Mde M."/>
            <person name="Diniz Maia Mde M."/>
            <person name="Goldman M.H."/>
            <person name="Cruz Schneider M.P."/>
            <person name="Felipe M.S."/>
            <person name="Hungria M."/>
            <person name="Nicolas M.F."/>
            <person name="Pereira M."/>
            <person name="Montes M.A."/>
            <person name="Cantao M.E."/>
            <person name="Vincentz M."/>
            <person name="Rafael M.S."/>
            <person name="Silverman N."/>
            <person name="Stoco P.H."/>
            <person name="Souza R.C."/>
            <person name="Vicentini R."/>
            <person name="Gazzinelli R.T."/>
            <person name="Neves Rde O."/>
            <person name="Silva R."/>
            <person name="Astolfi-Filho S."/>
            <person name="Maciel T.E."/>
            <person name="Urmenyi T.P."/>
            <person name="Tadei W.P."/>
            <person name="Camargo E.P."/>
            <person name="de Vasconcelos A.T."/>
        </authorList>
    </citation>
    <scope>NUCLEOTIDE SEQUENCE</scope>
</reference>
<dbReference type="Proteomes" id="UP000000673">
    <property type="component" value="Unassembled WGS sequence"/>
</dbReference>
<proteinExistence type="predicted"/>
<evidence type="ECO:0000259" key="2">
    <source>
        <dbReference type="Pfam" id="PF07970"/>
    </source>
</evidence>
<keyword evidence="1" id="KW-1133">Transmembrane helix</keyword>
<keyword evidence="5" id="KW-1185">Reference proteome</keyword>
<dbReference type="HOGENOM" id="CLU_2051605_0_0_1"/>
<dbReference type="EnsemblMetazoa" id="ADAC001600-RA">
    <property type="protein sequence ID" value="ADAC001600-PA"/>
    <property type="gene ID" value="ADAC001600"/>
</dbReference>
<evidence type="ECO:0000313" key="3">
    <source>
        <dbReference type="EMBL" id="ETN66610.1"/>
    </source>
</evidence>
<protein>
    <recommendedName>
        <fullName evidence="2">Endoplasmic reticulum vesicle transporter C-terminal domain-containing protein</fullName>
    </recommendedName>
</protein>
<dbReference type="VEuPathDB" id="VectorBase:ADAR2_009652"/>
<organism evidence="3">
    <name type="scientific">Anopheles darlingi</name>
    <name type="common">Mosquito</name>
    <dbReference type="NCBI Taxonomy" id="43151"/>
    <lineage>
        <taxon>Eukaryota</taxon>
        <taxon>Metazoa</taxon>
        <taxon>Ecdysozoa</taxon>
        <taxon>Arthropoda</taxon>
        <taxon>Hexapoda</taxon>
        <taxon>Insecta</taxon>
        <taxon>Pterygota</taxon>
        <taxon>Neoptera</taxon>
        <taxon>Endopterygota</taxon>
        <taxon>Diptera</taxon>
        <taxon>Nematocera</taxon>
        <taxon>Culicoidea</taxon>
        <taxon>Culicidae</taxon>
        <taxon>Anophelinae</taxon>
        <taxon>Anopheles</taxon>
    </lineage>
</organism>
<keyword evidence="1" id="KW-0472">Membrane</keyword>
<gene>
    <name evidence="3" type="ORF">AND_001600</name>
</gene>
<feature type="transmembrane region" description="Helical" evidence="1">
    <location>
        <begin position="62"/>
        <end position="80"/>
    </location>
</feature>
<evidence type="ECO:0000313" key="4">
    <source>
        <dbReference type="EnsemblMetazoa" id="ADAC001600-PA"/>
    </source>
</evidence>
<dbReference type="VEuPathDB" id="VectorBase:ADAC001600"/>
<reference evidence="3" key="2">
    <citation type="submission" date="2010-05" db="EMBL/GenBank/DDBJ databases">
        <authorList>
            <person name="Almeida L.G."/>
            <person name="Nicolas M.F."/>
            <person name="Souza R.C."/>
            <person name="Vasconcelos A.T.R."/>
        </authorList>
    </citation>
    <scope>NUCLEOTIDE SEQUENCE</scope>
</reference>
<dbReference type="STRING" id="43151.W5JUG8"/>
<name>W5JUG8_ANODA</name>
<dbReference type="EMBL" id="ADMH02000413">
    <property type="protein sequence ID" value="ETN66610.1"/>
    <property type="molecule type" value="Genomic_DNA"/>
</dbReference>